<dbReference type="EMBL" id="CP000492">
    <property type="protein sequence ID" value="ABL65632.1"/>
    <property type="molecule type" value="Genomic_DNA"/>
</dbReference>
<dbReference type="HOGENOM" id="CLU_1851563_0_0_10"/>
<sequence>MVFSSDSDLLRFQPYVFEHGVVSFEEYHARGVDDIVDELLISWIPAQGTVDVDSFDVERLDALQWVMASVYRVLGWYVLPRLAASVGGQGLLTMMDHYRREYGMEVQRVIRKGVRYDTGSGFERIELVSGSEQQRLRR</sequence>
<dbReference type="AlphaFoldDB" id="A1BGV5"/>
<dbReference type="RefSeq" id="WP_011745442.1">
    <property type="nucleotide sequence ID" value="NC_008639.1"/>
</dbReference>
<evidence type="ECO:0000313" key="2">
    <source>
        <dbReference type="Proteomes" id="UP000008701"/>
    </source>
</evidence>
<organism evidence="1 2">
    <name type="scientific">Chlorobium phaeobacteroides (strain DSM 266 / SMG 266 / 2430)</name>
    <dbReference type="NCBI Taxonomy" id="290317"/>
    <lineage>
        <taxon>Bacteria</taxon>
        <taxon>Pseudomonadati</taxon>
        <taxon>Chlorobiota</taxon>
        <taxon>Chlorobiia</taxon>
        <taxon>Chlorobiales</taxon>
        <taxon>Chlorobiaceae</taxon>
        <taxon>Chlorobium/Pelodictyon group</taxon>
        <taxon>Chlorobium</taxon>
    </lineage>
</organism>
<accession>A1BGV5</accession>
<dbReference type="OrthoDB" id="9854728at2"/>
<evidence type="ECO:0000313" key="1">
    <source>
        <dbReference type="EMBL" id="ABL65632.1"/>
    </source>
</evidence>
<name>A1BGV5_CHLPD</name>
<protein>
    <submittedName>
        <fullName evidence="1">Uncharacterized protein</fullName>
    </submittedName>
</protein>
<proteinExistence type="predicted"/>
<dbReference type="Proteomes" id="UP000008701">
    <property type="component" value="Chromosome"/>
</dbReference>
<dbReference type="STRING" id="290317.Cpha266_1611"/>
<gene>
    <name evidence="1" type="ordered locus">Cpha266_1611</name>
</gene>
<reference evidence="1 2" key="1">
    <citation type="submission" date="2006-12" db="EMBL/GenBank/DDBJ databases">
        <title>Complete sequence of Chlorobium phaeobacteroides DSM 266.</title>
        <authorList>
            <consortium name="US DOE Joint Genome Institute"/>
            <person name="Copeland A."/>
            <person name="Lucas S."/>
            <person name="Lapidus A."/>
            <person name="Barry K."/>
            <person name="Detter J.C."/>
            <person name="Glavina del Rio T."/>
            <person name="Hammon N."/>
            <person name="Israni S."/>
            <person name="Pitluck S."/>
            <person name="Goltsman E."/>
            <person name="Schmutz J."/>
            <person name="Larimer F."/>
            <person name="Land M."/>
            <person name="Hauser L."/>
            <person name="Mikhailova N."/>
            <person name="Li T."/>
            <person name="Overmann J."/>
            <person name="Bryant D.A."/>
            <person name="Richardson P."/>
        </authorList>
    </citation>
    <scope>NUCLEOTIDE SEQUENCE [LARGE SCALE GENOMIC DNA]</scope>
    <source>
        <strain evidence="1 2">DSM 266</strain>
    </source>
</reference>
<dbReference type="KEGG" id="cph:Cpha266_1611"/>
<keyword evidence="2" id="KW-1185">Reference proteome</keyword>